<evidence type="ECO:0000256" key="1">
    <source>
        <dbReference type="SAM" id="MobiDB-lite"/>
    </source>
</evidence>
<gene>
    <name evidence="2" type="ORF">CR513_12491</name>
</gene>
<feature type="compositionally biased region" description="Basic and acidic residues" evidence="1">
    <location>
        <begin position="62"/>
        <end position="74"/>
    </location>
</feature>
<evidence type="ECO:0000313" key="2">
    <source>
        <dbReference type="EMBL" id="RDY03873.1"/>
    </source>
</evidence>
<dbReference type="InterPro" id="IPR053134">
    <property type="entry name" value="RNA-dir_DNA_polymerase"/>
</dbReference>
<proteinExistence type="predicted"/>
<keyword evidence="3" id="KW-1185">Reference proteome</keyword>
<dbReference type="InterPro" id="IPR043502">
    <property type="entry name" value="DNA/RNA_pol_sf"/>
</dbReference>
<comment type="caution">
    <text evidence="2">The sequence shown here is derived from an EMBL/GenBank/DDBJ whole genome shotgun (WGS) entry which is preliminary data.</text>
</comment>
<dbReference type="Proteomes" id="UP000257109">
    <property type="component" value="Unassembled WGS sequence"/>
</dbReference>
<reference evidence="2" key="1">
    <citation type="submission" date="2018-05" db="EMBL/GenBank/DDBJ databases">
        <title>Draft genome of Mucuna pruriens seed.</title>
        <authorList>
            <person name="Nnadi N.E."/>
            <person name="Vos R."/>
            <person name="Hasami M.H."/>
            <person name="Devisetty U.K."/>
            <person name="Aguiy J.C."/>
        </authorList>
    </citation>
    <scope>NUCLEOTIDE SEQUENCE [LARGE SCALE GENOMIC DNA]</scope>
    <source>
        <strain evidence="2">JCA_2017</strain>
    </source>
</reference>
<dbReference type="OrthoDB" id="1928766at2759"/>
<protein>
    <recommendedName>
        <fullName evidence="4">Reverse transcriptase domain-containing protein</fullName>
    </recommendedName>
</protein>
<evidence type="ECO:0000313" key="3">
    <source>
        <dbReference type="Proteomes" id="UP000257109"/>
    </source>
</evidence>
<dbReference type="PANTHER" id="PTHR24559:SF444">
    <property type="entry name" value="REVERSE TRANSCRIPTASE DOMAIN-CONTAINING PROTEIN"/>
    <property type="match status" value="1"/>
</dbReference>
<feature type="region of interest" description="Disordered" evidence="1">
    <location>
        <begin position="59"/>
        <end position="86"/>
    </location>
</feature>
<dbReference type="AlphaFoldDB" id="A0A371HM50"/>
<feature type="non-terminal residue" evidence="2">
    <location>
        <position position="1"/>
    </location>
</feature>
<dbReference type="SUPFAM" id="SSF56672">
    <property type="entry name" value="DNA/RNA polymerases"/>
    <property type="match status" value="1"/>
</dbReference>
<dbReference type="Gene3D" id="3.10.10.10">
    <property type="entry name" value="HIV Type 1 Reverse Transcriptase, subunit A, domain 1"/>
    <property type="match status" value="1"/>
</dbReference>
<dbReference type="EMBL" id="QJKJ01002190">
    <property type="protein sequence ID" value="RDY03873.1"/>
    <property type="molecule type" value="Genomic_DNA"/>
</dbReference>
<sequence>MGPNHDEWCEFHHTHGHTTKGCKTLKGQIEKLICKGHLSYFVQTYRDIEAKEHNPLRSNCLRMHDEERSRDRSRPKSRPRPSYRGTSLLESRLDDCLGTLIGFTGKHVDIHDWHRPPGEDKDWSVTKGRGRKTKIRKLGEEKRRSAKEEIDKLLVACFIREVWYPSWLAIVVMVKKFNGKWRMCTNYIDLNKACPKDPYTLPID</sequence>
<evidence type="ECO:0008006" key="4">
    <source>
        <dbReference type="Google" id="ProtNLM"/>
    </source>
</evidence>
<name>A0A371HM50_MUCPR</name>
<accession>A0A371HM50</accession>
<organism evidence="2 3">
    <name type="scientific">Mucuna pruriens</name>
    <name type="common">Velvet bean</name>
    <name type="synonym">Dolichos pruriens</name>
    <dbReference type="NCBI Taxonomy" id="157652"/>
    <lineage>
        <taxon>Eukaryota</taxon>
        <taxon>Viridiplantae</taxon>
        <taxon>Streptophyta</taxon>
        <taxon>Embryophyta</taxon>
        <taxon>Tracheophyta</taxon>
        <taxon>Spermatophyta</taxon>
        <taxon>Magnoliopsida</taxon>
        <taxon>eudicotyledons</taxon>
        <taxon>Gunneridae</taxon>
        <taxon>Pentapetalae</taxon>
        <taxon>rosids</taxon>
        <taxon>fabids</taxon>
        <taxon>Fabales</taxon>
        <taxon>Fabaceae</taxon>
        <taxon>Papilionoideae</taxon>
        <taxon>50 kb inversion clade</taxon>
        <taxon>NPAAA clade</taxon>
        <taxon>indigoferoid/millettioid clade</taxon>
        <taxon>Phaseoleae</taxon>
        <taxon>Mucuna</taxon>
    </lineage>
</organism>
<dbReference type="PANTHER" id="PTHR24559">
    <property type="entry name" value="TRANSPOSON TY3-I GAG-POL POLYPROTEIN"/>
    <property type="match status" value="1"/>
</dbReference>